<dbReference type="GO" id="GO:0045505">
    <property type="term" value="F:dynein intermediate chain binding"/>
    <property type="evidence" value="ECO:0007669"/>
    <property type="project" value="InterPro"/>
</dbReference>
<dbReference type="InterPro" id="IPR013602">
    <property type="entry name" value="Dynein_heavy_linker"/>
</dbReference>
<dbReference type="InterPro" id="IPR049400">
    <property type="entry name" value="DYNC2H1_AAA_dom"/>
</dbReference>
<dbReference type="InterPro" id="IPR004273">
    <property type="entry name" value="Dynein_heavy_D6_P-loop"/>
</dbReference>
<dbReference type="InterPro" id="IPR035699">
    <property type="entry name" value="AAA_6"/>
</dbReference>
<organism evidence="22 23">
    <name type="scientific">Phytophthora pseudosyringae</name>
    <dbReference type="NCBI Taxonomy" id="221518"/>
    <lineage>
        <taxon>Eukaryota</taxon>
        <taxon>Sar</taxon>
        <taxon>Stramenopiles</taxon>
        <taxon>Oomycota</taxon>
        <taxon>Peronosporomycetes</taxon>
        <taxon>Peronosporales</taxon>
        <taxon>Peronosporaceae</taxon>
        <taxon>Phytophthora</taxon>
    </lineage>
</organism>
<dbReference type="FunFam" id="1.20.920.20:FF:000002">
    <property type="entry name" value="Cytoplasmic dynein 1 heavy chain"/>
    <property type="match status" value="1"/>
</dbReference>
<keyword evidence="23" id="KW-1185">Reference proteome</keyword>
<dbReference type="GO" id="GO:0030286">
    <property type="term" value="C:dynein complex"/>
    <property type="evidence" value="ECO:0007669"/>
    <property type="project" value="UniProtKB-KW"/>
</dbReference>
<dbReference type="Pfam" id="PF12775">
    <property type="entry name" value="AAA_7"/>
    <property type="match status" value="1"/>
</dbReference>
<feature type="domain" description="AAA+ ATPase" evidence="21">
    <location>
        <begin position="2393"/>
        <end position="2541"/>
    </location>
</feature>
<evidence type="ECO:0000256" key="7">
    <source>
        <dbReference type="ARBA" id="ARBA00022701"/>
    </source>
</evidence>
<dbReference type="Pfam" id="PF18199">
    <property type="entry name" value="Dynein_C"/>
    <property type="match status" value="1"/>
</dbReference>
<keyword evidence="7" id="KW-0493">Microtubule</keyword>
<dbReference type="SMART" id="SM00382">
    <property type="entry name" value="AAA"/>
    <property type="match status" value="3"/>
</dbReference>
<dbReference type="FunFam" id="1.10.8.720:FF:000003">
    <property type="entry name" value="Cytoplasmic dynein heavy chain 2"/>
    <property type="match status" value="1"/>
</dbReference>
<name>A0A8T1VBL3_9STRA</name>
<accession>A0A8T1VBL3</accession>
<keyword evidence="12 19" id="KW-0175">Coiled coil</keyword>
<evidence type="ECO:0000256" key="3">
    <source>
        <dbReference type="ARBA" id="ARBA00008887"/>
    </source>
</evidence>
<dbReference type="InterPro" id="IPR041228">
    <property type="entry name" value="Dynein_C"/>
</dbReference>
<feature type="region of interest" description="Disordered" evidence="20">
    <location>
        <begin position="1961"/>
        <end position="1989"/>
    </location>
</feature>
<evidence type="ECO:0000256" key="1">
    <source>
        <dbReference type="ARBA" id="ARBA00004245"/>
    </source>
</evidence>
<evidence type="ECO:0000259" key="21">
    <source>
        <dbReference type="SMART" id="SM00382"/>
    </source>
</evidence>
<proteinExistence type="inferred from homology"/>
<protein>
    <recommendedName>
        <fullName evidence="18">Cytoplasmic dynein 2 heavy chain 1</fullName>
    </recommendedName>
</protein>
<evidence type="ECO:0000256" key="14">
    <source>
        <dbReference type="ARBA" id="ARBA00023136"/>
    </source>
</evidence>
<evidence type="ECO:0000256" key="4">
    <source>
        <dbReference type="ARBA" id="ARBA00022473"/>
    </source>
</evidence>
<dbReference type="OrthoDB" id="10252139at2759"/>
<keyword evidence="6" id="KW-0963">Cytoplasm</keyword>
<dbReference type="FunFam" id="3.40.50.300:FF:000706">
    <property type="entry name" value="Cytoplasmic dynein 2 heavy chain 1"/>
    <property type="match status" value="1"/>
</dbReference>
<dbReference type="PANTHER" id="PTHR45703">
    <property type="entry name" value="DYNEIN HEAVY CHAIN"/>
    <property type="match status" value="1"/>
</dbReference>
<evidence type="ECO:0000256" key="20">
    <source>
        <dbReference type="SAM" id="MobiDB-lite"/>
    </source>
</evidence>
<gene>
    <name evidence="22" type="ORF">PHYPSEUDO_009792</name>
</gene>
<keyword evidence="10" id="KW-0067">ATP-binding</keyword>
<keyword evidence="4" id="KW-0217">Developmental protein</keyword>
<dbReference type="Pfam" id="PF21264">
    <property type="entry name" value="DYNC2H1_AAA_dom"/>
    <property type="match status" value="1"/>
</dbReference>
<dbReference type="GO" id="GO:0005524">
    <property type="term" value="F:ATP binding"/>
    <property type="evidence" value="ECO:0007669"/>
    <property type="project" value="UniProtKB-KW"/>
</dbReference>
<evidence type="ECO:0000256" key="16">
    <source>
        <dbReference type="ARBA" id="ARBA00023212"/>
    </source>
</evidence>
<feature type="domain" description="AAA+ ATPase" evidence="21">
    <location>
        <begin position="1762"/>
        <end position="1899"/>
    </location>
</feature>
<evidence type="ECO:0000256" key="10">
    <source>
        <dbReference type="ARBA" id="ARBA00022840"/>
    </source>
</evidence>
<dbReference type="GO" id="GO:0060271">
    <property type="term" value="P:cilium assembly"/>
    <property type="evidence" value="ECO:0007669"/>
    <property type="project" value="UniProtKB-ARBA"/>
</dbReference>
<evidence type="ECO:0000256" key="6">
    <source>
        <dbReference type="ARBA" id="ARBA00022490"/>
    </source>
</evidence>
<dbReference type="EMBL" id="JAGDFM010000406">
    <property type="protein sequence ID" value="KAG7378662.1"/>
    <property type="molecule type" value="Genomic_DNA"/>
</dbReference>
<comment type="similarity">
    <text evidence="3">Belongs to the dynein heavy chain family.</text>
</comment>
<dbReference type="Pfam" id="PF12780">
    <property type="entry name" value="AAA_8"/>
    <property type="match status" value="1"/>
</dbReference>
<evidence type="ECO:0000256" key="15">
    <source>
        <dbReference type="ARBA" id="ARBA00023175"/>
    </source>
</evidence>
<dbReference type="Pfam" id="PF12781">
    <property type="entry name" value="AAA_9"/>
    <property type="match status" value="1"/>
</dbReference>
<comment type="caution">
    <text evidence="22">The sequence shown here is derived from an EMBL/GenBank/DDBJ whole genome shotgun (WGS) entry which is preliminary data.</text>
</comment>
<dbReference type="FunFam" id="3.40.50.300:FF:000071">
    <property type="entry name" value="Cytoplasmic dynein heavy chain 1"/>
    <property type="match status" value="1"/>
</dbReference>
<dbReference type="GO" id="GO:0060170">
    <property type="term" value="C:ciliary membrane"/>
    <property type="evidence" value="ECO:0007669"/>
    <property type="project" value="UniProtKB-SubCell"/>
</dbReference>
<keyword evidence="16" id="KW-0206">Cytoskeleton</keyword>
<keyword evidence="15" id="KW-0505">Motor protein</keyword>
<evidence type="ECO:0000256" key="17">
    <source>
        <dbReference type="ARBA" id="ARBA00023273"/>
    </source>
</evidence>
<keyword evidence="9" id="KW-0970">Cilium biogenesis/degradation</keyword>
<dbReference type="InterPro" id="IPR003593">
    <property type="entry name" value="AAA+_ATPase"/>
</dbReference>
<dbReference type="InterPro" id="IPR011704">
    <property type="entry name" value="ATPase_dyneun-rel_AAA"/>
</dbReference>
<dbReference type="Pfam" id="PF18198">
    <property type="entry name" value="AAA_lid_11"/>
    <property type="match status" value="1"/>
</dbReference>
<dbReference type="GO" id="GO:0005874">
    <property type="term" value="C:microtubule"/>
    <property type="evidence" value="ECO:0007669"/>
    <property type="project" value="UniProtKB-KW"/>
</dbReference>
<keyword evidence="13" id="KW-0969">Cilium</keyword>
<keyword evidence="8" id="KW-0547">Nucleotide-binding</keyword>
<evidence type="ECO:0000256" key="9">
    <source>
        <dbReference type="ARBA" id="ARBA00022794"/>
    </source>
</evidence>
<evidence type="ECO:0000256" key="11">
    <source>
        <dbReference type="ARBA" id="ARBA00023017"/>
    </source>
</evidence>
<keyword evidence="17" id="KW-0966">Cell projection</keyword>
<dbReference type="Pfam" id="PF08385">
    <property type="entry name" value="DHC_N1"/>
    <property type="match status" value="1"/>
</dbReference>
<dbReference type="InterPro" id="IPR035706">
    <property type="entry name" value="AAA_9"/>
</dbReference>
<dbReference type="FunFam" id="3.40.50.300:FF:000598">
    <property type="entry name" value="Dynein cytoplasmic 2 heavy chain 1"/>
    <property type="match status" value="1"/>
</dbReference>
<evidence type="ECO:0000256" key="12">
    <source>
        <dbReference type="ARBA" id="ARBA00023054"/>
    </source>
</evidence>
<dbReference type="FunFam" id="1.10.8.710:FF:000001">
    <property type="entry name" value="Dynein axonemal heavy chain 2"/>
    <property type="match status" value="1"/>
</dbReference>
<keyword evidence="5" id="KW-1003">Cell membrane</keyword>
<feature type="compositionally biased region" description="Basic and acidic residues" evidence="20">
    <location>
        <begin position="1977"/>
        <end position="1986"/>
    </location>
</feature>
<evidence type="ECO:0000256" key="19">
    <source>
        <dbReference type="SAM" id="Coils"/>
    </source>
</evidence>
<dbReference type="GO" id="GO:0008104">
    <property type="term" value="P:intracellular protein localization"/>
    <property type="evidence" value="ECO:0007669"/>
    <property type="project" value="UniProtKB-ARBA"/>
</dbReference>
<feature type="coiled-coil region" evidence="19">
    <location>
        <begin position="3201"/>
        <end position="3291"/>
    </location>
</feature>
<dbReference type="InterPro" id="IPR026983">
    <property type="entry name" value="DHC"/>
</dbReference>
<dbReference type="Pfam" id="PF12777">
    <property type="entry name" value="MT"/>
    <property type="match status" value="1"/>
</dbReference>
<dbReference type="FunFam" id="3.40.50.300:FF:001685">
    <property type="entry name" value="Dynein heavy chain, putative"/>
    <property type="match status" value="1"/>
</dbReference>
<dbReference type="Pfam" id="PF03028">
    <property type="entry name" value="Dynein_heavy"/>
    <property type="match status" value="1"/>
</dbReference>
<feature type="coiled-coil region" evidence="19">
    <location>
        <begin position="3027"/>
        <end position="3068"/>
    </location>
</feature>
<evidence type="ECO:0000256" key="2">
    <source>
        <dbReference type="ARBA" id="ARBA00004522"/>
    </source>
</evidence>
<dbReference type="GO" id="GO:0008569">
    <property type="term" value="F:minus-end-directed microtubule motor activity"/>
    <property type="evidence" value="ECO:0007669"/>
    <property type="project" value="InterPro"/>
</dbReference>
<dbReference type="GO" id="GO:0051959">
    <property type="term" value="F:dynein light intermediate chain binding"/>
    <property type="evidence" value="ECO:0007669"/>
    <property type="project" value="InterPro"/>
</dbReference>
<comment type="subcellular location">
    <subcellularLocation>
        <location evidence="2">Cell projection</location>
        <location evidence="2">Cilium membrane</location>
        <topology evidence="2">Peripheral membrane protein</topology>
        <orientation evidence="2">Cytoplasmic side</orientation>
    </subcellularLocation>
    <subcellularLocation>
        <location evidence="1">Cytoplasm</location>
        <location evidence="1">Cytoskeleton</location>
    </subcellularLocation>
</comment>
<evidence type="ECO:0000256" key="13">
    <source>
        <dbReference type="ARBA" id="ARBA00023069"/>
    </source>
</evidence>
<dbReference type="Proteomes" id="UP000694044">
    <property type="component" value="Unassembled WGS sequence"/>
</dbReference>
<sequence length="4417" mass="494961">MDPDAGDARRSYLAGLLRGLWAPRNSRLSEDKASQQALTKFLDELQCSVLHARLASDSEEICLANTLQSEDGGNNDETAAFLKLQKTEALTPANMSTSVQLTSALQTPLQSLYQTVHQVYAPLLLRDDARASLLSQKLKDVLLELDAGLAGTVLLQAGGSSDAKKAEGAPSDGLMGIATMMDEFAYWEAMQDDSKQARRAKKFSAVFDTVHQRFTAPLGDLSFDEMADLLDDASNVADDLWRLDLARDQLYPQRRMDHLLGLVTNAINAFVLAKAKTLTGGEQESEGSVWRAPFHAVHQLLQQGAALCEKWRNSIESLTGTLWPAHSEHAWEGPVSSQVQRAQLLSTRLDQVLRVRTTYEELHGLLPSRGGKNQDDELAESCFQPFERLRPLYYNAYTEPAWQRALSEFDRSLAPMETQVAVVLRERLRAVTSKPSAAARLLQRYQHLLQRATLAQALAGERDALLAQLLAHVDQLDSDFETRKQNLGSNSAGAREKKSGMHVGKTLSSDVNVIVWAHALSRRVADMQRLARGVLADLPALPRLSQQCDKLAAKASGLVLDRVRDWQESMLRALDEDDDSSGGQSLRLRGRLMQIDKQSGDLVVNFSEFLVTLLRDVRQLTELSSQQAAAQAGDAWVPTRVRQVAEEAEKYYRFGVTLQKVANFYNSIEAQIIDEQKPMLLDSLLAFEDAVQRPGIAQSQNQKTKSKDVTWANLDECDEYVNQLQTAADRLAAENRRFKRAHEKVGEELVALVDVDLLRYPQKWKERWDEIKRSAQLTTRKQDPARTAKWFLYWDHQLYKVLESGYQLGLEMLNENLPEIKEIKTELHFPTASAALASSTSGGSILVLKPPVEELRTTYYKAMKKFVARPTKFGGFANSQVFAAMCDANARNLVRVYESCERLFTRLEGIMFEYEHWGFLARIGGGGNVDLDAIMESTLQEPADWEINFKTIRGKRKESEKIPDAVKVDCIHLSFVPFKRSLDEHMQRFTDALLLSLRKSTLNHIRIVEDFVDASMESLNKRPHSIDEIGAAQLEWKDIDARRGDVQSHFDKAEKKKNLLLAVLGGGSSAGMSGASLDTTEVETRLSQLPTRWENFEIALEAFNDMIEEQRESLKGEIEAHVVECNVDVDKLREQWRAKRPAEVQSWEDEVLAKVYAAMTDWRQKMDDLKTRSVTLTSNCAAFSIPEPVFDGLAALDDEITKLQRNWDTYRQFREEVQALAAQDWFAFCTNMFALADTAQKWADAVKEQAAQGSERTAVVDKIIDFNTIVKRAMPALKLCRGEPFKDDHWTQLFRKLGLPRGVEKNNLIVQHFIDVFPVLELPATLQFIKVLHARAQGEVTIRDALQELRAWTETAELALLAHEHDGRRVAIIKDWKDLTLALGDNQSLLASLKESQFFKPFEVEASQYEIKMSTLDQVLTQLNVIQRKWVFLEPIFSKGALPSEQSRFRRVDEEFTAIMGAVERDPKLFNLADELMFPQLVERLTTMVDQLERCQKALADFLEEKRSRMPRFYFIGDEDLLEILGQAQNPAVIQSHLKKLYQGVYRVEFSDKKDQIVAMLSAAGERVELHTPVAVTINVEEWLETFTEEMRRTIRALTAQCASASAPDYHAFPSQVLCLAEQIRFCSQAEAAVKSGGVQELKRSLQDTLRELTSLDLSTELLMSLKVKALVLDLVHHIDVCDQLLAANCRSVTDWIWQKQLRFYLDTRKAGKDPQSCLIRMNDAEFAYTYEYQGNAPKLVHTPLTDKCYLTLTQGMHMGFGGNPYGPAGTGKTESVKALGGQFGRQVLVFNCDEGIDFQSMGRIFIGLVKCGAWGCFDEFNRLKEDQLSAISQQIQVIQDAIKEKTGTINLLNRSVDVDFNAGIFVTLNPAGKGYGGRSKLPDNLKALFRPVAMGRPDNNLIAEVILYSEGFSEAKDIASKVVSLYSLSGQLLSRQQHYDWGLRALKAVLNTAGKLLQTEKKERATNAGKPPSGEEEAKSADSKPARMTTAEETEILIKAVRINTLSKLTFVDSTRFLALIGDVFPGVESTDLAGGALGDAIRDVMTSKPFFLQVDELQIRKMLQLKESLDQRMGCVVVGPSGSGKSTVWQVLQQALIRCGQLVKTHVMNPKSMPRERLLGHMDLDTREWEDGVLTAAARQVVKEPENVRSWIICDGDVDPEWIESLNSVLDDNHLLTLPNGERINFGPNVNFVFETHDLRFASPATISRMGMIFLSDEDMAIERLVSKWLLTLPPASDPSASSTREALKQWIDELFTRGLEELHKYEAIVATTTVGTIMNGLSHVATATTRSEFVCAMIRGLGANLAMGSRASFAKSLFMMANERPPDVNAPLDCYCQGSTFYTYETKRDTYGAMDGKMDRKDLVINGVDAVVPTVSVQRGLKLIEPWVDKMEPFILVGPEGSGKNMLIRQAFKNLKSVTVSVLHCNAQTTADHVIHKIAQCCSLFSTPTGRVYRPRDAERLVLYLKDINLPKPDQYDTCMLIAFLQQLITFNGFYDQHLEFLGVEKIQLVASMNAATTVGRHPLSTRFTAIVKVAYMDYPSTEELAVVYSTFLEGVFDSSSTPNLPATWRDSANRDRLAKSLVEVYDAVKTKFSVDEQRHYLFTPRDLTKWVFALVRYDLEHEEVLDALAHEARRLFRDRLVDNEAKSKFDGILNSVWKQQWRHAAKLQDVYFSSLHCRSAGGSAGAEAGGAVTTLAAPLQRIASDEFSQVVAQGMVLYEREEKDLHMLLFDEILEHLTIVERVLSEPGGSMLLVGNSGVGRRSAATLISYMLNYTMFSPSVTRNYDASSFRTDLKGLLVKAGVEGQHYVLYLEDHHFTQDAILELTNSLLSSGEVPGLYTHEEIEPQIAPLKELMLESIGASGQEHIRTVYDFFVSRVRQFVHVVLAMDSRNPQFVLRCESNPALYTRCAIVWMGEWNTSSMARLPELLLNGSELVDSLMKTTPLVTSLYASCKEFGATPREFICFLGTWRTLFEAKCKQIVQEIRHLKSGLSKLEEASVTVDELSRNAVLKKKDLTAAQISADEAMKEITNALDRAANNRREVEDLKKQLAKAETATSARKREIEQELGEITPILQTAMEAVGNIKSDNLNEIRSLKMPPEPIHDVLSAVLMLLGIQDTSWNSMKKFLGNRGVKEDILNYDAHRITPEISKAVTKLVKSKTSSFDHETIYRVSVAAAPLATWVKANLKYSMVLNKIEPLETDLAEAKRSLEASQQRLLQCESELKKIDITVDQMKVQFGEKTKEAEILRVNLEQAQSTLNKAQGLLSKLGGEKHRWSEQVKELENRLTDLPVRILLASAFTTFLGKCSEDARKRVVKEWERDILESINPTSSLHFDYRKLLSTESELLTWKGMGLPSDNLSMENALIVSNSSGERCPFIIDPASASTTWLQAELAKDTTRPLSIVQSQDARFVNLVEQAVRFGKTLVILEVDNIEPYLYPLVRKDLIHQGPRFVVALGDKVIDYNENFRLFLVTRNPSPPLAPDAVAIVNVVNFTVTKSGLEGQLLGVTIQHEQPELEQEKSELLRQEEECKVQLAALEKQLVEALATSEGDILENTILVESLTKTKATSAEIENALERSAKKSEELDEKRDTYSPFAREGAKMFFLVKQLSAVNHMYRFSLASFLGLFKATLATKMESSSTKDRILRLIPILEHKLLMFVGRALFKEDRPMFGMHLVHGMHPECFEKNEYEFFCGEVIDVEKGSGGGHTALPEWTSPERKEAFTQFVEALPRLAHQCKFESHDMWIRWTKSTECEQNFHPKMDKSGSAGGLSAFQKLLVVQALRPDRLQSAIIQFICGVMQLKSLTPPSLDFKVIGTEEATNTTPVLLLTTAGADPSKELEEVATSVVGKGHYFEVAMGGGQQEKALNLLKSTAEHGEWLCLQNLHLVIAWLPVLEKEFSALNASHKFRLWLTTEPHDAFPLVLLEQSLKMTFESPPGMKKNLQRTYAAWNPAFIAKGTSARAQLLFLLAFFHALLQERRTYIPQGWTKFYEFSFGDFRAGSNVMELACQTSGGGAGAIDWQSLHGLMENAIYGGRIDNPYDLRVLRCNLAEYFGQELLSGQKGLMRGVKLPQSTQHADFLDIIDRFPDVDAPAMFGLPDNIERSMQRSLSGQVIAQLKALSSGEAEATTFDREKWRAQLGPLLETWGKLTTGFQLEGASVSSSAGKNLQVMAPADAFVALENDYALDLAQQVNSSLQALKKVIYGTGLLTPAIQTVAKALLKGVVPTEWAAQWEGSENVATWLRGLAMRKRALSEWQEAVGTGQLLTKGLDLSELLHPGTFLNALRQQSAREQKCSMDGMKLLSCWERERLSGTKVEWFELTRLLLQGASFEGGTLLEAVSDAQELVAVPSCYVAFVREDAQEVYEKENCIKTPLYYATDRERMLVEISLPIAGDRARWVLAGVALFLGE</sequence>
<keyword evidence="11" id="KW-0243">Dynein</keyword>
<feature type="coiled-coil region" evidence="19">
    <location>
        <begin position="3526"/>
        <end position="3598"/>
    </location>
</feature>
<dbReference type="InterPro" id="IPR024317">
    <property type="entry name" value="Dynein_heavy_chain_D4_dom"/>
</dbReference>
<dbReference type="GO" id="GO:0007018">
    <property type="term" value="P:microtubule-based movement"/>
    <property type="evidence" value="ECO:0007669"/>
    <property type="project" value="InterPro"/>
</dbReference>
<evidence type="ECO:0000256" key="18">
    <source>
        <dbReference type="ARBA" id="ARBA00023902"/>
    </source>
</evidence>
<feature type="domain" description="AAA+ ATPase" evidence="21">
    <location>
        <begin position="2073"/>
        <end position="2228"/>
    </location>
</feature>
<reference evidence="22" key="1">
    <citation type="submission" date="2021-02" db="EMBL/GenBank/DDBJ databases">
        <authorList>
            <person name="Palmer J.M."/>
        </authorList>
    </citation>
    <scope>NUCLEOTIDE SEQUENCE</scope>
    <source>
        <strain evidence="22">SCRP734</strain>
    </source>
</reference>
<evidence type="ECO:0000256" key="8">
    <source>
        <dbReference type="ARBA" id="ARBA00022741"/>
    </source>
</evidence>
<dbReference type="Pfam" id="PF07728">
    <property type="entry name" value="AAA_5"/>
    <property type="match status" value="1"/>
</dbReference>
<dbReference type="InterPro" id="IPR013594">
    <property type="entry name" value="Dynein_heavy_tail"/>
</dbReference>
<evidence type="ECO:0000313" key="23">
    <source>
        <dbReference type="Proteomes" id="UP000694044"/>
    </source>
</evidence>
<dbReference type="PANTHER" id="PTHR45703:SF22">
    <property type="entry name" value="DYNEIN CYTOPLASMIC 2 HEAVY CHAIN 1"/>
    <property type="match status" value="1"/>
</dbReference>
<dbReference type="Pfam" id="PF08393">
    <property type="entry name" value="DHC_N2"/>
    <property type="match status" value="1"/>
</dbReference>
<evidence type="ECO:0000256" key="5">
    <source>
        <dbReference type="ARBA" id="ARBA00022475"/>
    </source>
</evidence>
<dbReference type="InterPro" id="IPR041658">
    <property type="entry name" value="AAA_lid_11"/>
</dbReference>
<dbReference type="GO" id="GO:0016887">
    <property type="term" value="F:ATP hydrolysis activity"/>
    <property type="evidence" value="ECO:0007669"/>
    <property type="project" value="InterPro"/>
</dbReference>
<dbReference type="InterPro" id="IPR054354">
    <property type="entry name" value="DYNC2H1-like_lid"/>
</dbReference>
<keyword evidence="14" id="KW-0472">Membrane</keyword>
<dbReference type="FunFam" id="3.20.180.20:FF:000002">
    <property type="entry name" value="Cytoplasmic dynein heavy chain 1"/>
    <property type="match status" value="1"/>
</dbReference>
<dbReference type="Pfam" id="PF22597">
    <property type="entry name" value="DYN_lid"/>
    <property type="match status" value="1"/>
</dbReference>
<evidence type="ECO:0000313" key="22">
    <source>
        <dbReference type="EMBL" id="KAG7378662.1"/>
    </source>
</evidence>
<dbReference type="Pfam" id="PF12774">
    <property type="entry name" value="AAA_6"/>
    <property type="match status" value="1"/>
</dbReference>
<dbReference type="InterPro" id="IPR024743">
    <property type="entry name" value="Dynein_HC_stalk"/>
</dbReference>